<feature type="transmembrane region" description="Helical" evidence="2">
    <location>
        <begin position="243"/>
        <end position="264"/>
    </location>
</feature>
<feature type="compositionally biased region" description="Polar residues" evidence="1">
    <location>
        <begin position="1032"/>
        <end position="1041"/>
    </location>
</feature>
<protein>
    <recommendedName>
        <fullName evidence="3">TmcB/TmcC TPR repeats domain-containing protein</fullName>
    </recommendedName>
</protein>
<feature type="transmembrane region" description="Helical" evidence="2">
    <location>
        <begin position="221"/>
        <end position="237"/>
    </location>
</feature>
<dbReference type="AlphaFoldDB" id="A0A7S1H796"/>
<dbReference type="InterPro" id="IPR052994">
    <property type="entry name" value="Tiny_macrocysts_regulators"/>
</dbReference>
<sequence length="1107" mass="125187">MLLAQHVEMFKSTMFGLFYVMTEGVTWNNTVWLQRQNYLIMIVDYLQLQRVICARLYGWTQETQNVIKNCDIVYVCTTLISKVLPHYSLFILGSSLVVVSLLDTFYAAHLFKKGSIDKMWPLKVLRFLVVTMVTIAFSSVIKWLMIPTNCLVSSEFSFSEEIRGPGSPCTPFAFREILATLPELVLGIGYVSFALTTSYLSFECNPLCRQPRARYTGRVEAMFIAVKFACTLLVYLSEYITGVAVTALLFIGAVITMRAHLNVLPWHNHDVNRLRGAFLGCTCWMTLSSCLISSLEAAGVQQEVGQRQAWQWALIGMLPIAFVAGGWAVNKRRDAIFLNLDRMRGEWEAQQESNRLLAEVEKHSPSHLQRAMSNISKVSGLYGQNTEGGSVAILERGNPTTIFNSFFDPTLERKRAFVTDMDASAAARVLLYERQHSDIAFLRHVVARGIEEHPESSELKILSITFHRFVFKKPLAAADQEKAVKQRLNMQALDNQYVLYVVERKATQATMTESIGFGNVTSLHLMEWDAGIARARKAHKTALHRIKDFWRMMRKRTSRADHVTQNDLRDIIRKLDDFDAAVKVAEMEYETLMVNYASSPELCMMYADFCDHILNNFRTAEKFRASHARDPEIDDWDKANDDQRNKMEQAAEQGTNLNSVSTASEMDNVRVRAARWLDGFSSSILGEQRQAIVRLHKKVKLFLVLVVVVATTGFVLVDRWLLTERALKNIDTIDKTGLFRAYGFGVCYNLRNMLLSAASNDEARYKASQKTVETLANSLKSQHMINYEAISSDLISTYYNDALRTLWLPIAGKWDGLEENYFSYTLEFARRMKRAGETTLEEMADPNIDIGSVSPEKVNVAFINENTNYDYIPIMEETLLKYEREVENFAILANITIAVATTINTILTLLLAFFVLRTLPKNIRALQFRQLAVTFGMALPINTCQKIYRYYDKIELHMRIMEEEEEDLGGLMGGEFEPAPEEQSLNLEPFMDGQELSNTDATPKSPNLKQFANGGTDPPPPPPPTGGGRLQGSPSQPPQTNARRRRGGVSCQQAQHPPHHTCPCREFSGPHPSSAPRAVSDTPGHDTNASTLPRTSRVDTILNQFWG</sequence>
<feature type="region of interest" description="Disordered" evidence="1">
    <location>
        <begin position="634"/>
        <end position="654"/>
    </location>
</feature>
<evidence type="ECO:0000256" key="2">
    <source>
        <dbReference type="SAM" id="Phobius"/>
    </source>
</evidence>
<keyword evidence="2" id="KW-1133">Transmembrane helix</keyword>
<name>A0A7S1H796_HEMAN</name>
<feature type="compositionally biased region" description="Basic and acidic residues" evidence="1">
    <location>
        <begin position="634"/>
        <end position="649"/>
    </location>
</feature>
<gene>
    <name evidence="4" type="ORF">HAND00432_LOCUS19508</name>
</gene>
<feature type="transmembrane region" description="Helical" evidence="2">
    <location>
        <begin position="889"/>
        <end position="916"/>
    </location>
</feature>
<feature type="region of interest" description="Disordered" evidence="1">
    <location>
        <begin position="993"/>
        <end position="1094"/>
    </location>
</feature>
<reference evidence="4" key="1">
    <citation type="submission" date="2021-01" db="EMBL/GenBank/DDBJ databases">
        <authorList>
            <person name="Corre E."/>
            <person name="Pelletier E."/>
            <person name="Niang G."/>
            <person name="Scheremetjew M."/>
            <person name="Finn R."/>
            <person name="Kale V."/>
            <person name="Holt S."/>
            <person name="Cochrane G."/>
            <person name="Meng A."/>
            <person name="Brown T."/>
            <person name="Cohen L."/>
        </authorList>
    </citation>
    <scope>NUCLEOTIDE SEQUENCE</scope>
    <source>
        <strain evidence="4">CCMP644</strain>
    </source>
</reference>
<feature type="transmembrane region" description="Helical" evidence="2">
    <location>
        <begin position="309"/>
        <end position="329"/>
    </location>
</feature>
<accession>A0A7S1H796</accession>
<evidence type="ECO:0000313" key="4">
    <source>
        <dbReference type="EMBL" id="CAD8968513.1"/>
    </source>
</evidence>
<evidence type="ECO:0000259" key="3">
    <source>
        <dbReference type="Pfam" id="PF25474"/>
    </source>
</evidence>
<dbReference type="InterPro" id="IPR057352">
    <property type="entry name" value="TPR_TmcB/C"/>
</dbReference>
<organism evidence="4">
    <name type="scientific">Hemiselmis andersenii</name>
    <name type="common">Cryptophyte alga</name>
    <dbReference type="NCBI Taxonomy" id="464988"/>
    <lineage>
        <taxon>Eukaryota</taxon>
        <taxon>Cryptophyceae</taxon>
        <taxon>Cryptomonadales</taxon>
        <taxon>Hemiselmidaceae</taxon>
        <taxon>Hemiselmis</taxon>
    </lineage>
</organism>
<feature type="transmembrane region" description="Helical" evidence="2">
    <location>
        <begin position="699"/>
        <end position="717"/>
    </location>
</feature>
<feature type="compositionally biased region" description="Polar residues" evidence="1">
    <location>
        <begin position="1085"/>
        <end position="1094"/>
    </location>
</feature>
<feature type="transmembrane region" description="Helical" evidence="2">
    <location>
        <begin position="87"/>
        <end position="106"/>
    </location>
</feature>
<keyword evidence="2" id="KW-0472">Membrane</keyword>
<feature type="compositionally biased region" description="Polar residues" evidence="1">
    <location>
        <begin position="995"/>
        <end position="1010"/>
    </location>
</feature>
<feature type="transmembrane region" description="Helical" evidence="2">
    <location>
        <begin position="177"/>
        <end position="200"/>
    </location>
</feature>
<feature type="transmembrane region" description="Helical" evidence="2">
    <location>
        <begin position="276"/>
        <end position="297"/>
    </location>
</feature>
<feature type="transmembrane region" description="Helical" evidence="2">
    <location>
        <begin position="127"/>
        <end position="146"/>
    </location>
</feature>
<dbReference type="PANTHER" id="PTHR31600">
    <property type="entry name" value="TINY MACROCYSTS PROTEIN B-RELATED"/>
    <property type="match status" value="1"/>
</dbReference>
<proteinExistence type="predicted"/>
<keyword evidence="2" id="KW-0812">Transmembrane</keyword>
<evidence type="ECO:0000256" key="1">
    <source>
        <dbReference type="SAM" id="MobiDB-lite"/>
    </source>
</evidence>
<feature type="domain" description="TmcB/TmcC TPR repeats" evidence="3">
    <location>
        <begin position="519"/>
        <end position="625"/>
    </location>
</feature>
<dbReference type="EMBL" id="HBFX01032368">
    <property type="protein sequence ID" value="CAD8968513.1"/>
    <property type="molecule type" value="Transcribed_RNA"/>
</dbReference>
<dbReference type="Pfam" id="PF25474">
    <property type="entry name" value="TPR_TmcB"/>
    <property type="match status" value="1"/>
</dbReference>
<dbReference type="PANTHER" id="PTHR31600:SF2">
    <property type="entry name" value="GAMETE ENRICHED GENE 10 PROTEIN-RELATED"/>
    <property type="match status" value="1"/>
</dbReference>